<dbReference type="AlphaFoldDB" id="A0A2P2BXI1"/>
<dbReference type="EMBL" id="CZKA01000009">
    <property type="protein sequence ID" value="CUR54447.1"/>
    <property type="molecule type" value="Genomic_DNA"/>
</dbReference>
<organism evidence="1">
    <name type="scientific">metagenome</name>
    <dbReference type="NCBI Taxonomy" id="256318"/>
    <lineage>
        <taxon>unclassified sequences</taxon>
        <taxon>metagenomes</taxon>
    </lineage>
</organism>
<name>A0A2P2BXI1_9ZZZZ</name>
<dbReference type="InterPro" id="IPR006311">
    <property type="entry name" value="TAT_signal"/>
</dbReference>
<dbReference type="InterPro" id="IPR010869">
    <property type="entry name" value="DUF1501"/>
</dbReference>
<evidence type="ECO:0008006" key="2">
    <source>
        <dbReference type="Google" id="ProtNLM"/>
    </source>
</evidence>
<reference evidence="1" key="1">
    <citation type="submission" date="2015-08" db="EMBL/GenBank/DDBJ databases">
        <authorList>
            <person name="Babu N.S."/>
            <person name="Beckwith C.J."/>
            <person name="Beseler K.G."/>
            <person name="Brison A."/>
            <person name="Carone J.V."/>
            <person name="Caskin T.P."/>
            <person name="Diamond M."/>
            <person name="Durham M.E."/>
            <person name="Foxe J.M."/>
            <person name="Go M."/>
            <person name="Henderson B.A."/>
            <person name="Jones I.B."/>
            <person name="McGettigan J.A."/>
            <person name="Micheletti S.J."/>
            <person name="Nasrallah M.E."/>
            <person name="Ortiz D."/>
            <person name="Piller C.R."/>
            <person name="Privatt S.R."/>
            <person name="Schneider S.L."/>
            <person name="Sharp S."/>
            <person name="Smith T.C."/>
            <person name="Stanton J.D."/>
            <person name="Ullery H.E."/>
            <person name="Wilson R.J."/>
            <person name="Serrano M.G."/>
            <person name="Buck G."/>
            <person name="Lee V."/>
            <person name="Wang Y."/>
            <person name="Carvalho R."/>
            <person name="Voegtly L."/>
            <person name="Shi R."/>
            <person name="Duckworth R."/>
            <person name="Johnson A."/>
            <person name="Loviza R."/>
            <person name="Walstead R."/>
            <person name="Shah Z."/>
            <person name="Kiflezghi M."/>
            <person name="Wade K."/>
            <person name="Ball S.L."/>
            <person name="Bradley K.W."/>
            <person name="Asai D.J."/>
            <person name="Bowman C.A."/>
            <person name="Russell D.A."/>
            <person name="Pope W.H."/>
            <person name="Jacobs-Sera D."/>
            <person name="Hendrix R.W."/>
            <person name="Hatfull G.F."/>
        </authorList>
    </citation>
    <scope>NUCLEOTIDE SEQUENCE</scope>
</reference>
<sequence>MTAMANENQTCCEAAASAAELRRRSFLKAAALGGALSTTVFGQAVRQASFAAEPGGNTLVVISLRGGIDGLGVVVPHGDPAYYTARPKLAVPAASLVGADPMFGLHPRMAPLLPWWNSGALAAVQAVGLNVPNRSHFLAMEEIEDADPGSSERRGWVNRMVGLDSGNKATEAVHINSAMTPTMLTGPSPVLSAPGLSRLKVAGADSRAADRYRSLGTAWSESSGALGDAARSAVQVSRSYADTLGAARTPANGAVYPSTFPGRDLGEALNDTAHLITADVGTEVVSIDFGGWDMHSGYGSVEAGEMREMVGALAAGLAAFMTDLGDRAERVTVVTISEFGRRVQENGNRGLDHGWGNMMLLLGGGVRGGRYYGSWPSLGTGNLVDGDLKVTTDYRDVLGEVVSNRFERSVASVFPGLTHRPLGVMA</sequence>
<protein>
    <recommendedName>
        <fullName evidence="2">DUF1501 domain-containing protein</fullName>
    </recommendedName>
</protein>
<dbReference type="PANTHER" id="PTHR43737">
    <property type="entry name" value="BLL7424 PROTEIN"/>
    <property type="match status" value="1"/>
</dbReference>
<proteinExistence type="predicted"/>
<dbReference type="PANTHER" id="PTHR43737:SF1">
    <property type="entry name" value="DUF1501 DOMAIN-CONTAINING PROTEIN"/>
    <property type="match status" value="1"/>
</dbReference>
<dbReference type="PROSITE" id="PS51318">
    <property type="entry name" value="TAT"/>
    <property type="match status" value="1"/>
</dbReference>
<dbReference type="Pfam" id="PF07394">
    <property type="entry name" value="DUF1501"/>
    <property type="match status" value="1"/>
</dbReference>
<gene>
    <name evidence="1" type="ORF">NOCA2170019</name>
</gene>
<accession>A0A2P2BXI1</accession>
<evidence type="ECO:0000313" key="1">
    <source>
        <dbReference type="EMBL" id="CUR54447.1"/>
    </source>
</evidence>